<dbReference type="Proteomes" id="UP000326924">
    <property type="component" value="Unassembled WGS sequence"/>
</dbReference>
<sequence>MRNHRSSLSSSPVPSAHSLVSEDSSVHAPRHPVPSMRAAFEESVIESDGTRSSGMNSSSRRRRRMKHHRLRKLVAQIAFGLYLLHDGLAKSDAAVVRILQGHINDMDEFLSVTTADFEAAKRDISARLRHLQVPLDEKGGVADVFDKMLESREFRREMMGRNELVDLVVQRTTAALQASLRDVREGLAAVDELAKYLLELHDGWRKDDLKRVYTAMTHNVALWFRCCVGLQMKGARLGTKLNQLQAVVHEIEQRTAAASRKYKGPAIMITGQNGEVYSPLRSPPLRSPMSTGNIDKPLPEPPRPTPAIEPFEIQIPHRTSSRPKRRLSKSKSSPQMSAINPLPESLTFPAELASPKGSKAPRRSLSMRFRQRFRGSKSMNELTHKIDKGKQREVPLPLDDTPVVAMADVRNGNANANALKRHKSRLLRWTTTRESVSLFCNCGGV</sequence>
<organism evidence="2 3">
    <name type="scientific">Sphaerosporella brunnea</name>
    <dbReference type="NCBI Taxonomy" id="1250544"/>
    <lineage>
        <taxon>Eukaryota</taxon>
        <taxon>Fungi</taxon>
        <taxon>Dikarya</taxon>
        <taxon>Ascomycota</taxon>
        <taxon>Pezizomycotina</taxon>
        <taxon>Pezizomycetes</taxon>
        <taxon>Pezizales</taxon>
        <taxon>Pyronemataceae</taxon>
        <taxon>Sphaerosporella</taxon>
    </lineage>
</organism>
<reference evidence="2 3" key="1">
    <citation type="submission" date="2019-09" db="EMBL/GenBank/DDBJ databases">
        <title>Draft genome of the ectomycorrhizal ascomycete Sphaerosporella brunnea.</title>
        <authorList>
            <consortium name="DOE Joint Genome Institute"/>
            <person name="Benucci G.M."/>
            <person name="Marozzi G."/>
            <person name="Antonielli L."/>
            <person name="Sanchez S."/>
            <person name="Marco P."/>
            <person name="Wang X."/>
            <person name="Falini L.B."/>
            <person name="Barry K."/>
            <person name="Haridas S."/>
            <person name="Lipzen A."/>
            <person name="Labutti K."/>
            <person name="Grigoriev I.V."/>
            <person name="Murat C."/>
            <person name="Martin F."/>
            <person name="Albertini E."/>
            <person name="Donnini D."/>
            <person name="Bonito G."/>
        </authorList>
    </citation>
    <scope>NUCLEOTIDE SEQUENCE [LARGE SCALE GENOMIC DNA]</scope>
    <source>
        <strain evidence="2 3">Sb_GMNB300</strain>
    </source>
</reference>
<accession>A0A5J5F2V6</accession>
<protein>
    <submittedName>
        <fullName evidence="2">Uncharacterized protein</fullName>
    </submittedName>
</protein>
<feature type="region of interest" description="Disordered" evidence="1">
    <location>
        <begin position="274"/>
        <end position="363"/>
    </location>
</feature>
<comment type="caution">
    <text evidence="2">The sequence shown here is derived from an EMBL/GenBank/DDBJ whole genome shotgun (WGS) entry which is preliminary data.</text>
</comment>
<feature type="compositionally biased region" description="Low complexity" evidence="1">
    <location>
        <begin position="1"/>
        <end position="21"/>
    </location>
</feature>
<feature type="region of interest" description="Disordered" evidence="1">
    <location>
        <begin position="1"/>
        <end position="67"/>
    </location>
</feature>
<dbReference type="EMBL" id="VXIS01000044">
    <property type="protein sequence ID" value="KAA8910601.1"/>
    <property type="molecule type" value="Genomic_DNA"/>
</dbReference>
<dbReference type="AlphaFoldDB" id="A0A5J5F2V6"/>
<evidence type="ECO:0000313" key="2">
    <source>
        <dbReference type="EMBL" id="KAA8910601.1"/>
    </source>
</evidence>
<gene>
    <name evidence="2" type="ORF">FN846DRAFT_938437</name>
</gene>
<feature type="compositionally biased region" description="Basic residues" evidence="1">
    <location>
        <begin position="319"/>
        <end position="329"/>
    </location>
</feature>
<name>A0A5J5F2V6_9PEZI</name>
<dbReference type="InParanoid" id="A0A5J5F2V6"/>
<evidence type="ECO:0000256" key="1">
    <source>
        <dbReference type="SAM" id="MobiDB-lite"/>
    </source>
</evidence>
<keyword evidence="3" id="KW-1185">Reference proteome</keyword>
<evidence type="ECO:0000313" key="3">
    <source>
        <dbReference type="Proteomes" id="UP000326924"/>
    </source>
</evidence>
<proteinExistence type="predicted"/>
<dbReference type="OrthoDB" id="5389734at2759"/>